<keyword evidence="1" id="KW-0732">Signal</keyword>
<dbReference type="Pfam" id="PF11276">
    <property type="entry name" value="DUF3078"/>
    <property type="match status" value="1"/>
</dbReference>
<keyword evidence="3" id="KW-1185">Reference proteome</keyword>
<dbReference type="EMBL" id="JAIRBC010000001">
    <property type="protein sequence ID" value="MCG2459199.1"/>
    <property type="molecule type" value="Genomic_DNA"/>
</dbReference>
<proteinExistence type="predicted"/>
<reference evidence="2" key="1">
    <citation type="submission" date="2023-02" db="EMBL/GenBank/DDBJ databases">
        <title>Genome of Flavobacteriaceae gen. nov. sp. strain F89.</title>
        <authorList>
            <person name="Wang Y."/>
        </authorList>
    </citation>
    <scope>NUCLEOTIDE SEQUENCE</scope>
    <source>
        <strain evidence="2">F89</strain>
    </source>
</reference>
<dbReference type="AlphaFoldDB" id="A0AAE3ES69"/>
<evidence type="ECO:0000256" key="1">
    <source>
        <dbReference type="SAM" id="SignalP"/>
    </source>
</evidence>
<dbReference type="Proteomes" id="UP001200642">
    <property type="component" value="Unassembled WGS sequence"/>
</dbReference>
<dbReference type="RefSeq" id="WP_317900349.1">
    <property type="nucleotide sequence ID" value="NZ_JAIRBC010000001.1"/>
</dbReference>
<organism evidence="2 3">
    <name type="scientific">Cerina litoralis</name>
    <dbReference type="NCBI Taxonomy" id="2874477"/>
    <lineage>
        <taxon>Bacteria</taxon>
        <taxon>Pseudomonadati</taxon>
        <taxon>Bacteroidota</taxon>
        <taxon>Flavobacteriia</taxon>
        <taxon>Flavobacteriales</taxon>
        <taxon>Flavobacteriaceae</taxon>
        <taxon>Cerina</taxon>
    </lineage>
</organism>
<feature type="signal peptide" evidence="1">
    <location>
        <begin position="1"/>
        <end position="20"/>
    </location>
</feature>
<comment type="caution">
    <text evidence="2">The sequence shown here is derived from an EMBL/GenBank/DDBJ whole genome shotgun (WGS) entry which is preliminary data.</text>
</comment>
<feature type="chain" id="PRO_5041922735" evidence="1">
    <location>
        <begin position="21"/>
        <end position="375"/>
    </location>
</feature>
<accession>A0AAE3ES69</accession>
<gene>
    <name evidence="2" type="ORF">K8352_00395</name>
</gene>
<evidence type="ECO:0000313" key="2">
    <source>
        <dbReference type="EMBL" id="MCG2459199.1"/>
    </source>
</evidence>
<dbReference type="InterPro" id="IPR021428">
    <property type="entry name" value="DUF3078"/>
</dbReference>
<sequence length="375" mass="42576">MLKKTFFALVLITCTQILRAQDTIPTQTPVDSTSIDTLAIDTTLVDTIVIRSVQQKIKHIPRGVNLTNPVISFSKTKARTKEFKYFRVPSFWDNENQLGINLSEVAFVNWSAGGDNAISILGVAKFKRNYKFRYLNWENLADMRYGINIQEGRAPRKTEDYIRLSSTFSYRNDTISNWYYSVKANFNTQFTNGYKYPDRDNPISGFMAPGYFFLGAGTSYIPEGKKFNLYLSPLTQRATFVLNQDLANEGAFGVDPAETDVNGNIIREGKNVLMALGILVTNSWDTQLSKNIELKHRLSLYTDYLHDFGNIDLDWQLTIDMIVNQYVKATIGTQIIYDDDIKFDEVRAPDGTITTPGVPKIQFKQLLAVGLAYSF</sequence>
<evidence type="ECO:0000313" key="3">
    <source>
        <dbReference type="Proteomes" id="UP001200642"/>
    </source>
</evidence>
<name>A0AAE3ES69_9FLAO</name>
<protein>
    <submittedName>
        <fullName evidence="2">DUF3078 domain-containing protein</fullName>
    </submittedName>
</protein>